<feature type="signal peptide" evidence="1">
    <location>
        <begin position="1"/>
        <end position="23"/>
    </location>
</feature>
<evidence type="ECO:0000313" key="2">
    <source>
        <dbReference type="EMBL" id="PWK39445.1"/>
    </source>
</evidence>
<comment type="caution">
    <text evidence="2">The sequence shown here is derived from an EMBL/GenBank/DDBJ whole genome shotgun (WGS) entry which is preliminary data.</text>
</comment>
<proteinExistence type="predicted"/>
<reference evidence="2 3" key="1">
    <citation type="submission" date="2018-05" db="EMBL/GenBank/DDBJ databases">
        <title>Genomic Encyclopedia of Archaeal and Bacterial Type Strains, Phase II (KMG-II): from individual species to whole genera.</title>
        <authorList>
            <person name="Goeker M."/>
        </authorList>
    </citation>
    <scope>NUCLEOTIDE SEQUENCE [LARGE SCALE GENOMIC DNA]</scope>
    <source>
        <strain evidence="2 3">DSM 45184</strain>
    </source>
</reference>
<evidence type="ECO:0000313" key="3">
    <source>
        <dbReference type="Proteomes" id="UP000245697"/>
    </source>
</evidence>
<dbReference type="Proteomes" id="UP000245697">
    <property type="component" value="Unassembled WGS sequence"/>
</dbReference>
<keyword evidence="1" id="KW-0732">Signal</keyword>
<sequence>MRISVPRGVPAVLLLAVLLTGCGDDTTATSTPAPGTAPSTAAPAATAAAYSNIVGLLVSADEKQVVINLPDGNARTFLVRPEDAPRLGIRHLASHAGLTDIGFEITYVTVDGKDYVVAAQETAPPQ</sequence>
<name>A0A316F6R4_9ACTN</name>
<dbReference type="AlphaFoldDB" id="A0A316F6R4"/>
<feature type="chain" id="PRO_5038480771" evidence="1">
    <location>
        <begin position="24"/>
        <end position="126"/>
    </location>
</feature>
<gene>
    <name evidence="2" type="ORF">BC793_12217</name>
</gene>
<dbReference type="RefSeq" id="WP_109600584.1">
    <property type="nucleotide sequence ID" value="NZ_BONA01000075.1"/>
</dbReference>
<accession>A0A316F6R4</accession>
<dbReference type="PROSITE" id="PS51257">
    <property type="entry name" value="PROKAR_LIPOPROTEIN"/>
    <property type="match status" value="1"/>
</dbReference>
<keyword evidence="3" id="KW-1185">Reference proteome</keyword>
<evidence type="ECO:0000256" key="1">
    <source>
        <dbReference type="SAM" id="SignalP"/>
    </source>
</evidence>
<dbReference type="EMBL" id="QGGR01000022">
    <property type="protein sequence ID" value="PWK39445.1"/>
    <property type="molecule type" value="Genomic_DNA"/>
</dbReference>
<organism evidence="2 3">
    <name type="scientific">Actinoplanes xinjiangensis</name>
    <dbReference type="NCBI Taxonomy" id="512350"/>
    <lineage>
        <taxon>Bacteria</taxon>
        <taxon>Bacillati</taxon>
        <taxon>Actinomycetota</taxon>
        <taxon>Actinomycetes</taxon>
        <taxon>Micromonosporales</taxon>
        <taxon>Micromonosporaceae</taxon>
        <taxon>Actinoplanes</taxon>
    </lineage>
</organism>
<protein>
    <submittedName>
        <fullName evidence="2">Uncharacterized protein</fullName>
    </submittedName>
</protein>